<proteinExistence type="predicted"/>
<dbReference type="Proteomes" id="UP000662373">
    <property type="component" value="Unassembled WGS sequence"/>
</dbReference>
<reference evidence="2 3" key="1">
    <citation type="submission" date="2020-09" db="EMBL/GenBank/DDBJ databases">
        <title>Draft genome of Gelidibacter salicanalis PAMC21136.</title>
        <authorList>
            <person name="Park H."/>
        </authorList>
    </citation>
    <scope>NUCLEOTIDE SEQUENCE [LARGE SCALE GENOMIC DNA]</scope>
    <source>
        <strain evidence="2 3">PAMC21136</strain>
    </source>
</reference>
<feature type="transmembrane region" description="Helical" evidence="1">
    <location>
        <begin position="102"/>
        <end position="125"/>
    </location>
</feature>
<comment type="caution">
    <text evidence="2">The sequence shown here is derived from an EMBL/GenBank/DDBJ whole genome shotgun (WGS) entry which is preliminary data.</text>
</comment>
<dbReference type="AlphaFoldDB" id="A0A934KVE6"/>
<accession>A0A934KVE6</accession>
<protein>
    <submittedName>
        <fullName evidence="2">Uncharacterized protein</fullName>
    </submittedName>
</protein>
<evidence type="ECO:0000313" key="2">
    <source>
        <dbReference type="EMBL" id="MBJ7881352.1"/>
    </source>
</evidence>
<evidence type="ECO:0000256" key="1">
    <source>
        <dbReference type="SAM" id="Phobius"/>
    </source>
</evidence>
<organism evidence="2 3">
    <name type="scientific">Gelidibacter salicanalis</name>
    <dbReference type="NCBI Taxonomy" id="291193"/>
    <lineage>
        <taxon>Bacteria</taxon>
        <taxon>Pseudomonadati</taxon>
        <taxon>Bacteroidota</taxon>
        <taxon>Flavobacteriia</taxon>
        <taxon>Flavobacteriales</taxon>
        <taxon>Flavobacteriaceae</taxon>
        <taxon>Gelidibacter</taxon>
    </lineage>
</organism>
<keyword evidence="1" id="KW-0472">Membrane</keyword>
<keyword evidence="1" id="KW-0812">Transmembrane</keyword>
<keyword evidence="1" id="KW-1133">Transmembrane helix</keyword>
<feature type="transmembrane region" description="Helical" evidence="1">
    <location>
        <begin position="27"/>
        <end position="46"/>
    </location>
</feature>
<dbReference type="RefSeq" id="WP_199599781.1">
    <property type="nucleotide sequence ID" value="NZ_JAEHJZ010000029.1"/>
</dbReference>
<sequence length="147" mass="16276">MTLIFICIAGILGAVLTFFISAQYKQIAVGSSALLSLLVGLFFYWFPDLLNAYLTKTIPVVFFGTSFIGMVSSKVCSSYIQLVVAGILFSLIYSIKSQFFEGFGGALGALAFIALLLTMIIFGLFKSRINFKEALVKVQKWIFNQHR</sequence>
<evidence type="ECO:0000313" key="3">
    <source>
        <dbReference type="Proteomes" id="UP000662373"/>
    </source>
</evidence>
<name>A0A934KVE6_9FLAO</name>
<dbReference type="EMBL" id="JAEHJZ010000029">
    <property type="protein sequence ID" value="MBJ7881352.1"/>
    <property type="molecule type" value="Genomic_DNA"/>
</dbReference>
<keyword evidence="3" id="KW-1185">Reference proteome</keyword>
<gene>
    <name evidence="2" type="ORF">JEM65_11920</name>
</gene>
<feature type="transmembrane region" description="Helical" evidence="1">
    <location>
        <begin position="78"/>
        <end position="95"/>
    </location>
</feature>